<proteinExistence type="inferred from homology"/>
<gene>
    <name evidence="6 8" type="primary">tpx</name>
    <name evidence="8" type="ORF">H8718_09730</name>
</gene>
<dbReference type="Proteomes" id="UP000655830">
    <property type="component" value="Unassembled WGS sequence"/>
</dbReference>
<evidence type="ECO:0000259" key="7">
    <source>
        <dbReference type="PROSITE" id="PS51352"/>
    </source>
</evidence>
<dbReference type="InterPro" id="IPR050455">
    <property type="entry name" value="Tpx_Peroxidase_subfamily"/>
</dbReference>
<sequence length="163" mass="18634">MDVKFLGNPVILEGHHINVGDLAPDFLVVNHDLRTISAENFRGKRIYVSVPSIDTEVCDREVRRFNEEATACKDVKVYVISMDLPFAQKRWCGAAGIENVEVYSDYKDRNFGENYGTYVNEIGLLARAIFVINEDNHVVYAEYCEEISHEPHYEEALKALKDC</sequence>
<keyword evidence="1 6" id="KW-0575">Peroxidase</keyword>
<evidence type="ECO:0000313" key="9">
    <source>
        <dbReference type="Proteomes" id="UP000655830"/>
    </source>
</evidence>
<evidence type="ECO:0000256" key="2">
    <source>
        <dbReference type="ARBA" id="ARBA00022862"/>
    </source>
</evidence>
<dbReference type="CDD" id="cd03014">
    <property type="entry name" value="PRX_Atyp2cys"/>
    <property type="match status" value="1"/>
</dbReference>
<feature type="disulfide bond" description="Redox-active" evidence="6">
    <location>
        <begin position="58"/>
        <end position="92"/>
    </location>
</feature>
<accession>A0A926EHR4</accession>
<dbReference type="PROSITE" id="PS51352">
    <property type="entry name" value="THIOREDOXIN_2"/>
    <property type="match status" value="1"/>
</dbReference>
<comment type="caution">
    <text evidence="8">The sequence shown here is derived from an EMBL/GenBank/DDBJ whole genome shotgun (WGS) entry which is preliminary data.</text>
</comment>
<dbReference type="SUPFAM" id="SSF52833">
    <property type="entry name" value="Thioredoxin-like"/>
    <property type="match status" value="1"/>
</dbReference>
<name>A0A926EHR4_9FIRM</name>
<feature type="domain" description="Thioredoxin" evidence="7">
    <location>
        <begin position="17"/>
        <end position="163"/>
    </location>
</feature>
<dbReference type="PANTHER" id="PTHR43110:SF1">
    <property type="entry name" value="THIOL PEROXIDASE"/>
    <property type="match status" value="1"/>
</dbReference>
<feature type="active site" description="Cysteine sulfenic acid (-SOH) intermediate" evidence="6">
    <location>
        <position position="58"/>
    </location>
</feature>
<dbReference type="InterPro" id="IPR013766">
    <property type="entry name" value="Thioredoxin_domain"/>
</dbReference>
<dbReference type="AlphaFoldDB" id="A0A926EHR4"/>
<dbReference type="InterPro" id="IPR002065">
    <property type="entry name" value="TPX"/>
</dbReference>
<dbReference type="NCBIfam" id="NF001808">
    <property type="entry name" value="PRK00522.1"/>
    <property type="match status" value="1"/>
</dbReference>
<dbReference type="PROSITE" id="PS01265">
    <property type="entry name" value="TPX"/>
    <property type="match status" value="1"/>
</dbReference>
<comment type="subunit">
    <text evidence="6">Homodimer.</text>
</comment>
<dbReference type="RefSeq" id="WP_249332737.1">
    <property type="nucleotide sequence ID" value="NZ_JACRSY010000013.1"/>
</dbReference>
<evidence type="ECO:0000256" key="6">
    <source>
        <dbReference type="HAMAP-Rule" id="MF_00269"/>
    </source>
</evidence>
<dbReference type="InterPro" id="IPR018219">
    <property type="entry name" value="Tpx_CS"/>
</dbReference>
<comment type="catalytic activity">
    <reaction evidence="6">
        <text>a hydroperoxide + [thioredoxin]-dithiol = an alcohol + [thioredoxin]-disulfide + H2O</text>
        <dbReference type="Rhea" id="RHEA:62620"/>
        <dbReference type="Rhea" id="RHEA-COMP:10698"/>
        <dbReference type="Rhea" id="RHEA-COMP:10700"/>
        <dbReference type="ChEBI" id="CHEBI:15377"/>
        <dbReference type="ChEBI" id="CHEBI:29950"/>
        <dbReference type="ChEBI" id="CHEBI:30879"/>
        <dbReference type="ChEBI" id="CHEBI:35924"/>
        <dbReference type="ChEBI" id="CHEBI:50058"/>
        <dbReference type="EC" id="1.11.1.24"/>
    </reaction>
</comment>
<comment type="miscellaneous">
    <text evidence="6">The active site is a conserved redox-active cysteine residue, the peroxidatic cysteine (C(P)), which makes the nucleophilic attack on the peroxide substrate. The peroxide oxidizes the C(P)-SH to cysteine sulfenic acid (C(P)-SOH), which then reacts with another cysteine residue, the resolving cysteine (C(R)), to form a disulfide bridge. The disulfide is subsequently reduced by an appropriate electron donor to complete the catalytic cycle. In this atypical 2-Cys peroxiredoxin, C(R) is present in the same subunit to form an intramolecular disulfide. The disulfide is subsequently reduced by thioredoxin.</text>
</comment>
<keyword evidence="5 6" id="KW-0676">Redox-active center</keyword>
<evidence type="ECO:0000313" key="8">
    <source>
        <dbReference type="EMBL" id="MBC8579809.1"/>
    </source>
</evidence>
<dbReference type="GO" id="GO:0008379">
    <property type="term" value="F:thioredoxin peroxidase activity"/>
    <property type="evidence" value="ECO:0007669"/>
    <property type="project" value="UniProtKB-UniRule"/>
</dbReference>
<dbReference type="Pfam" id="PF08534">
    <property type="entry name" value="Redoxin"/>
    <property type="match status" value="1"/>
</dbReference>
<dbReference type="Gene3D" id="3.40.30.10">
    <property type="entry name" value="Glutaredoxin"/>
    <property type="match status" value="1"/>
</dbReference>
<dbReference type="InterPro" id="IPR036249">
    <property type="entry name" value="Thioredoxin-like_sf"/>
</dbReference>
<dbReference type="InterPro" id="IPR013740">
    <property type="entry name" value="Redoxin"/>
</dbReference>
<keyword evidence="2 6" id="KW-0049">Antioxidant</keyword>
<comment type="function">
    <text evidence="6">Thiol-specific peroxidase that catalyzes the reduction of hydrogen peroxide and organic hydroperoxides to water and alcohols, respectively. Plays a role in cell protection against oxidative stress by detoxifying peroxides.</text>
</comment>
<protein>
    <recommendedName>
        <fullName evidence="6">Thiol peroxidase</fullName>
        <shortName evidence="6">Tpx</shortName>
        <ecNumber evidence="6">1.11.1.24</ecNumber>
    </recommendedName>
    <alternativeName>
        <fullName evidence="6">Peroxiredoxin tpx</fullName>
        <shortName evidence="6">Prx</shortName>
    </alternativeName>
    <alternativeName>
        <fullName evidence="6">Thioredoxin peroxidase</fullName>
    </alternativeName>
    <alternativeName>
        <fullName evidence="6">Thioredoxin-dependent peroxiredoxin</fullName>
    </alternativeName>
</protein>
<dbReference type="PANTHER" id="PTHR43110">
    <property type="entry name" value="THIOL PEROXIDASE"/>
    <property type="match status" value="1"/>
</dbReference>
<evidence type="ECO:0000256" key="1">
    <source>
        <dbReference type="ARBA" id="ARBA00022559"/>
    </source>
</evidence>
<keyword evidence="3 6" id="KW-0560">Oxidoreductase</keyword>
<comment type="similarity">
    <text evidence="6">Belongs to the peroxiredoxin family. Tpx subfamily.</text>
</comment>
<dbReference type="HAMAP" id="MF_00269">
    <property type="entry name" value="Tpx"/>
    <property type="match status" value="1"/>
</dbReference>
<dbReference type="EMBL" id="JACRSY010000013">
    <property type="protein sequence ID" value="MBC8579809.1"/>
    <property type="molecule type" value="Genomic_DNA"/>
</dbReference>
<evidence type="ECO:0000256" key="5">
    <source>
        <dbReference type="ARBA" id="ARBA00023284"/>
    </source>
</evidence>
<organism evidence="8 9">
    <name type="scientific">Zhenhengia yiwuensis</name>
    <dbReference type="NCBI Taxonomy" id="2763666"/>
    <lineage>
        <taxon>Bacteria</taxon>
        <taxon>Bacillati</taxon>
        <taxon>Bacillota</taxon>
        <taxon>Clostridia</taxon>
        <taxon>Lachnospirales</taxon>
        <taxon>Lachnospiraceae</taxon>
        <taxon>Zhenhengia</taxon>
    </lineage>
</organism>
<reference evidence="8" key="1">
    <citation type="submission" date="2020-08" db="EMBL/GenBank/DDBJ databases">
        <title>Genome public.</title>
        <authorList>
            <person name="Liu C."/>
            <person name="Sun Q."/>
        </authorList>
    </citation>
    <scope>NUCLEOTIDE SEQUENCE</scope>
    <source>
        <strain evidence="8">NSJ-12</strain>
    </source>
</reference>
<dbReference type="EC" id="1.11.1.24" evidence="6"/>
<keyword evidence="4 6" id="KW-1015">Disulfide bond</keyword>
<keyword evidence="9" id="KW-1185">Reference proteome</keyword>
<evidence type="ECO:0000256" key="4">
    <source>
        <dbReference type="ARBA" id="ARBA00023157"/>
    </source>
</evidence>
<evidence type="ECO:0000256" key="3">
    <source>
        <dbReference type="ARBA" id="ARBA00023002"/>
    </source>
</evidence>